<dbReference type="GO" id="GO:0046872">
    <property type="term" value="F:metal ion binding"/>
    <property type="evidence" value="ECO:0007669"/>
    <property type="project" value="UniProtKB-KW"/>
</dbReference>
<comment type="pathway">
    <text evidence="3">Organic acid metabolism; glycolate biosynthesis; glycolate from 2-phosphoglycolate: step 1/1.</text>
</comment>
<dbReference type="Proteomes" id="UP000257127">
    <property type="component" value="Unassembled WGS sequence"/>
</dbReference>
<keyword evidence="6" id="KW-0479">Metal-binding</keyword>
<evidence type="ECO:0000313" key="10">
    <source>
        <dbReference type="EMBL" id="RFC55135.1"/>
    </source>
</evidence>
<name>A0A3E1F005_9FLAO</name>
<dbReference type="FunFam" id="3.40.50.1000:FF:000022">
    <property type="entry name" value="Phosphoglycolate phosphatase"/>
    <property type="match status" value="1"/>
</dbReference>
<dbReference type="InterPro" id="IPR006439">
    <property type="entry name" value="HAD-SF_hydro_IA"/>
</dbReference>
<evidence type="ECO:0000256" key="1">
    <source>
        <dbReference type="ARBA" id="ARBA00000830"/>
    </source>
</evidence>
<dbReference type="NCBIfam" id="TIGR01549">
    <property type="entry name" value="HAD-SF-IA-v1"/>
    <property type="match status" value="1"/>
</dbReference>
<dbReference type="EMBL" id="QURB01000002">
    <property type="protein sequence ID" value="RFC55135.1"/>
    <property type="molecule type" value="Genomic_DNA"/>
</dbReference>
<comment type="cofactor">
    <cofactor evidence="2">
        <name>Mg(2+)</name>
        <dbReference type="ChEBI" id="CHEBI:18420"/>
    </cofactor>
</comment>
<evidence type="ECO:0000256" key="6">
    <source>
        <dbReference type="ARBA" id="ARBA00022723"/>
    </source>
</evidence>
<dbReference type="EC" id="3.1.3.18" evidence="5"/>
<evidence type="ECO:0000256" key="7">
    <source>
        <dbReference type="ARBA" id="ARBA00022801"/>
    </source>
</evidence>
<dbReference type="CDD" id="cd16417">
    <property type="entry name" value="HAD_PGPase"/>
    <property type="match status" value="1"/>
</dbReference>
<dbReference type="Gene3D" id="3.40.50.1000">
    <property type="entry name" value="HAD superfamily/HAD-like"/>
    <property type="match status" value="1"/>
</dbReference>
<keyword evidence="9" id="KW-0119">Carbohydrate metabolism</keyword>
<dbReference type="AlphaFoldDB" id="A0A3E1F005"/>
<evidence type="ECO:0000256" key="3">
    <source>
        <dbReference type="ARBA" id="ARBA00004818"/>
    </source>
</evidence>
<dbReference type="InterPro" id="IPR050155">
    <property type="entry name" value="HAD-like_hydrolase_sf"/>
</dbReference>
<comment type="caution">
    <text evidence="10">The sequence shown here is derived from an EMBL/GenBank/DDBJ whole genome shotgun (WGS) entry which is preliminary data.</text>
</comment>
<organism evidence="10 11">
    <name type="scientific">Brumimicrobium aurantiacum</name>
    <dbReference type="NCBI Taxonomy" id="1737063"/>
    <lineage>
        <taxon>Bacteria</taxon>
        <taxon>Pseudomonadati</taxon>
        <taxon>Bacteroidota</taxon>
        <taxon>Flavobacteriia</taxon>
        <taxon>Flavobacteriales</taxon>
        <taxon>Crocinitomicaceae</taxon>
        <taxon>Brumimicrobium</taxon>
    </lineage>
</organism>
<dbReference type="InterPro" id="IPR037512">
    <property type="entry name" value="PGPase_prok"/>
</dbReference>
<dbReference type="OrthoDB" id="9792518at2"/>
<evidence type="ECO:0000313" key="11">
    <source>
        <dbReference type="Proteomes" id="UP000257127"/>
    </source>
</evidence>
<proteinExistence type="inferred from homology"/>
<dbReference type="InterPro" id="IPR041492">
    <property type="entry name" value="HAD_2"/>
</dbReference>
<dbReference type="Pfam" id="PF13419">
    <property type="entry name" value="HAD_2"/>
    <property type="match status" value="1"/>
</dbReference>
<dbReference type="InterPro" id="IPR023214">
    <property type="entry name" value="HAD_sf"/>
</dbReference>
<dbReference type="PANTHER" id="PTHR43434">
    <property type="entry name" value="PHOSPHOGLYCOLATE PHOSPHATASE"/>
    <property type="match status" value="1"/>
</dbReference>
<dbReference type="SUPFAM" id="SSF56784">
    <property type="entry name" value="HAD-like"/>
    <property type="match status" value="1"/>
</dbReference>
<comment type="similarity">
    <text evidence="4">Belongs to the HAD-like hydrolase superfamily. CbbY/CbbZ/Gph/YieH family.</text>
</comment>
<protein>
    <recommendedName>
        <fullName evidence="5">phosphoglycolate phosphatase</fullName>
        <ecNumber evidence="5">3.1.3.18</ecNumber>
    </recommendedName>
</protein>
<keyword evidence="11" id="KW-1185">Reference proteome</keyword>
<keyword evidence="7 10" id="KW-0378">Hydrolase</keyword>
<evidence type="ECO:0000256" key="8">
    <source>
        <dbReference type="ARBA" id="ARBA00022842"/>
    </source>
</evidence>
<keyword evidence="8" id="KW-0460">Magnesium</keyword>
<evidence type="ECO:0000256" key="5">
    <source>
        <dbReference type="ARBA" id="ARBA00013078"/>
    </source>
</evidence>
<dbReference type="PANTHER" id="PTHR43434:SF1">
    <property type="entry name" value="PHOSPHOGLYCOLATE PHOSPHATASE"/>
    <property type="match status" value="1"/>
</dbReference>
<dbReference type="SFLD" id="SFLDG01129">
    <property type="entry name" value="C1.5:_HAD__Beta-PGM__Phosphata"/>
    <property type="match status" value="1"/>
</dbReference>
<dbReference type="GO" id="GO:0005975">
    <property type="term" value="P:carbohydrate metabolic process"/>
    <property type="evidence" value="ECO:0007669"/>
    <property type="project" value="InterPro"/>
</dbReference>
<dbReference type="Gene3D" id="1.10.150.240">
    <property type="entry name" value="Putative phosphatase, domain 2"/>
    <property type="match status" value="1"/>
</dbReference>
<dbReference type="SFLD" id="SFLDG01135">
    <property type="entry name" value="C1.5.6:_HAD__Beta-PGM__Phospha"/>
    <property type="match status" value="1"/>
</dbReference>
<reference evidence="10 11" key="1">
    <citation type="submission" date="2018-08" db="EMBL/GenBank/DDBJ databases">
        <title>The draft genome squence of Brumimicrobium sp. N62.</title>
        <authorList>
            <person name="Du Z.-J."/>
            <person name="Luo H.-R."/>
        </authorList>
    </citation>
    <scope>NUCLEOTIDE SEQUENCE [LARGE SCALE GENOMIC DNA]</scope>
    <source>
        <strain evidence="10 11">N62</strain>
    </source>
</reference>
<evidence type="ECO:0000256" key="2">
    <source>
        <dbReference type="ARBA" id="ARBA00001946"/>
    </source>
</evidence>
<sequence>MINHTLPSIIPYLCNKTNIVNFKGKELIIFDFDGTLINSIPDLTLAINSMLKQFDLTPLSIQQVTPFIGNGAKPLVKRALAEALKQNPERFIDFNQAFDIYLKAYQSITCKDTFLYDGVLETLEYLDQNAYKMVICTNKPFKFIEPILDTLNIKHFFKLWIGEDSLAEKKPNALPLVHLVNSMYSTIEKSIMVGDSKNDILAAKNAQMESIGVSYGYNYNENIADYQPTIVVDHFANLKSFF</sequence>
<dbReference type="NCBIfam" id="NF009695">
    <property type="entry name" value="PRK13222.1-2"/>
    <property type="match status" value="1"/>
</dbReference>
<dbReference type="GO" id="GO:0006281">
    <property type="term" value="P:DNA repair"/>
    <property type="evidence" value="ECO:0007669"/>
    <property type="project" value="TreeGrafter"/>
</dbReference>
<gene>
    <name evidence="10" type="ORF">DXU93_04755</name>
</gene>
<dbReference type="InterPro" id="IPR036412">
    <property type="entry name" value="HAD-like_sf"/>
</dbReference>
<evidence type="ECO:0000256" key="9">
    <source>
        <dbReference type="ARBA" id="ARBA00023277"/>
    </source>
</evidence>
<dbReference type="InterPro" id="IPR023198">
    <property type="entry name" value="PGP-like_dom2"/>
</dbReference>
<dbReference type="GO" id="GO:0008967">
    <property type="term" value="F:phosphoglycolate phosphatase activity"/>
    <property type="evidence" value="ECO:0007669"/>
    <property type="project" value="UniProtKB-EC"/>
</dbReference>
<evidence type="ECO:0000256" key="4">
    <source>
        <dbReference type="ARBA" id="ARBA00006171"/>
    </source>
</evidence>
<dbReference type="NCBIfam" id="TIGR01449">
    <property type="entry name" value="PGP_bact"/>
    <property type="match status" value="1"/>
</dbReference>
<dbReference type="GO" id="GO:0005829">
    <property type="term" value="C:cytosol"/>
    <property type="evidence" value="ECO:0007669"/>
    <property type="project" value="TreeGrafter"/>
</dbReference>
<accession>A0A3E1F005</accession>
<dbReference type="SFLD" id="SFLDS00003">
    <property type="entry name" value="Haloacid_Dehalogenase"/>
    <property type="match status" value="1"/>
</dbReference>
<comment type="catalytic activity">
    <reaction evidence="1">
        <text>2-phosphoglycolate + H2O = glycolate + phosphate</text>
        <dbReference type="Rhea" id="RHEA:14369"/>
        <dbReference type="ChEBI" id="CHEBI:15377"/>
        <dbReference type="ChEBI" id="CHEBI:29805"/>
        <dbReference type="ChEBI" id="CHEBI:43474"/>
        <dbReference type="ChEBI" id="CHEBI:58033"/>
        <dbReference type="EC" id="3.1.3.18"/>
    </reaction>
</comment>